<evidence type="ECO:0000313" key="2">
    <source>
        <dbReference type="EMBL" id="QCX01596.1"/>
    </source>
</evidence>
<accession>A0A5B7SSE9</accession>
<dbReference type="GO" id="GO:0008168">
    <property type="term" value="F:methyltransferase activity"/>
    <property type="evidence" value="ECO:0007669"/>
    <property type="project" value="UniProtKB-KW"/>
</dbReference>
<sequence length="305" mass="35672">MIPLQHIAYQSVGLTLLKEFIENEQLSQTNFFRLDELLAITGYEYRQGRISKEEIAEINNSFGRTFLEHTLHGRGFLKPNGYPGDYLFLDRIYTHHISADPRYGIWDQYVQQNGAPDAVRNRKEYFKHMVRAKAKTVSRLNVLNIISGSGRELEELYDSVTDQNIDTTCVEIDEEAIEFSKELNKNQLDRIEYVHSNIFRYQTEESFDFIWAAGLFDYLNDKAFIKLLRRFAAWQKKGGEIVIGNYNEAHNPSRDYMEILGDWHLIHRTEAQLLQLAKKAGFSEDEIHVSRMPDNVILYLHIQTL</sequence>
<dbReference type="InterPro" id="IPR029063">
    <property type="entry name" value="SAM-dependent_MTases_sf"/>
</dbReference>
<dbReference type="AlphaFoldDB" id="A0A5B7SSE9"/>
<organism evidence="2 3">
    <name type="scientific">Aggregatimonas sangjinii</name>
    <dbReference type="NCBI Taxonomy" id="2583587"/>
    <lineage>
        <taxon>Bacteria</taxon>
        <taxon>Pseudomonadati</taxon>
        <taxon>Bacteroidota</taxon>
        <taxon>Flavobacteriia</taxon>
        <taxon>Flavobacteriales</taxon>
        <taxon>Flavobacteriaceae</taxon>
        <taxon>Aggregatimonas</taxon>
    </lineage>
</organism>
<dbReference type="KEGG" id="asag:FGM00_16310"/>
<dbReference type="GO" id="GO:0032259">
    <property type="term" value="P:methylation"/>
    <property type="evidence" value="ECO:0007669"/>
    <property type="project" value="UniProtKB-KW"/>
</dbReference>
<dbReference type="Proteomes" id="UP000310017">
    <property type="component" value="Chromosome"/>
</dbReference>
<dbReference type="Gene3D" id="3.40.50.150">
    <property type="entry name" value="Vaccinia Virus protein VP39"/>
    <property type="match status" value="1"/>
</dbReference>
<feature type="domain" description="Methyltransferase" evidence="1">
    <location>
        <begin position="142"/>
        <end position="239"/>
    </location>
</feature>
<dbReference type="RefSeq" id="WP_138853933.1">
    <property type="nucleotide sequence ID" value="NZ_CP040710.1"/>
</dbReference>
<protein>
    <submittedName>
        <fullName evidence="2">Class I SAM-dependent methyltransferase</fullName>
    </submittedName>
</protein>
<name>A0A5B7SSE9_9FLAO</name>
<dbReference type="CDD" id="cd02440">
    <property type="entry name" value="AdoMet_MTases"/>
    <property type="match status" value="1"/>
</dbReference>
<proteinExistence type="predicted"/>
<keyword evidence="3" id="KW-1185">Reference proteome</keyword>
<reference evidence="2 3" key="1">
    <citation type="submission" date="2019-05" db="EMBL/GenBank/DDBJ databases">
        <title>Genome sequencing of F202Z8.</title>
        <authorList>
            <person name="Kwon Y.M."/>
        </authorList>
    </citation>
    <scope>NUCLEOTIDE SEQUENCE [LARGE SCALE GENOMIC DNA]</scope>
    <source>
        <strain evidence="2 3">F202Z8</strain>
    </source>
</reference>
<keyword evidence="2" id="KW-0808">Transferase</keyword>
<dbReference type="Pfam" id="PF13649">
    <property type="entry name" value="Methyltransf_25"/>
    <property type="match status" value="1"/>
</dbReference>
<evidence type="ECO:0000313" key="3">
    <source>
        <dbReference type="Proteomes" id="UP000310017"/>
    </source>
</evidence>
<dbReference type="OrthoDB" id="9811915at2"/>
<dbReference type="SUPFAM" id="SSF53335">
    <property type="entry name" value="S-adenosyl-L-methionine-dependent methyltransferases"/>
    <property type="match status" value="1"/>
</dbReference>
<keyword evidence="2" id="KW-0489">Methyltransferase</keyword>
<gene>
    <name evidence="2" type="ORF">FGM00_16310</name>
</gene>
<evidence type="ECO:0000259" key="1">
    <source>
        <dbReference type="Pfam" id="PF13649"/>
    </source>
</evidence>
<dbReference type="EMBL" id="CP040710">
    <property type="protein sequence ID" value="QCX01596.1"/>
    <property type="molecule type" value="Genomic_DNA"/>
</dbReference>
<dbReference type="InterPro" id="IPR041698">
    <property type="entry name" value="Methyltransf_25"/>
</dbReference>